<evidence type="ECO:0000256" key="1">
    <source>
        <dbReference type="ARBA" id="ARBA00022737"/>
    </source>
</evidence>
<dbReference type="PRINTS" id="PR01415">
    <property type="entry name" value="ANKYRIN"/>
</dbReference>
<dbReference type="Pfam" id="PF12796">
    <property type="entry name" value="Ank_2"/>
    <property type="match status" value="1"/>
</dbReference>
<keyword evidence="6" id="KW-1185">Reference proteome</keyword>
<dbReference type="SUPFAM" id="SSF48403">
    <property type="entry name" value="Ankyrin repeat"/>
    <property type="match status" value="1"/>
</dbReference>
<comment type="caution">
    <text evidence="5">The sequence shown here is derived from an EMBL/GenBank/DDBJ whole genome shotgun (WGS) entry which is preliminary data.</text>
</comment>
<dbReference type="Pfam" id="PF00023">
    <property type="entry name" value="Ank"/>
    <property type="match status" value="1"/>
</dbReference>
<evidence type="ECO:0000256" key="2">
    <source>
        <dbReference type="ARBA" id="ARBA00023043"/>
    </source>
</evidence>
<organism evidence="5 6">
    <name type="scientific">Blattamonas nauphoetae</name>
    <dbReference type="NCBI Taxonomy" id="2049346"/>
    <lineage>
        <taxon>Eukaryota</taxon>
        <taxon>Metamonada</taxon>
        <taxon>Preaxostyla</taxon>
        <taxon>Oxymonadida</taxon>
        <taxon>Blattamonas</taxon>
    </lineage>
</organism>
<gene>
    <name evidence="5" type="ORF">BLNAU_3348</name>
</gene>
<accession>A0ABQ9YCX1</accession>
<dbReference type="InterPro" id="IPR036770">
    <property type="entry name" value="Ankyrin_rpt-contain_sf"/>
</dbReference>
<evidence type="ECO:0000256" key="3">
    <source>
        <dbReference type="PROSITE-ProRule" id="PRU00023"/>
    </source>
</evidence>
<dbReference type="Gene3D" id="1.25.40.20">
    <property type="entry name" value="Ankyrin repeat-containing domain"/>
    <property type="match status" value="1"/>
</dbReference>
<feature type="repeat" description="ANK" evidence="3">
    <location>
        <begin position="39"/>
        <end position="71"/>
    </location>
</feature>
<protein>
    <submittedName>
        <fullName evidence="5">Ankyrin repeat domain protein</fullName>
    </submittedName>
</protein>
<reference evidence="5 6" key="1">
    <citation type="journal article" date="2022" name="bioRxiv">
        <title>Genomics of Preaxostyla Flagellates Illuminates Evolutionary Transitions and the Path Towards Mitochondrial Loss.</title>
        <authorList>
            <person name="Novak L.V.F."/>
            <person name="Treitli S.C."/>
            <person name="Pyrih J."/>
            <person name="Halakuc P."/>
            <person name="Pipaliya S.V."/>
            <person name="Vacek V."/>
            <person name="Brzon O."/>
            <person name="Soukal P."/>
            <person name="Eme L."/>
            <person name="Dacks J.B."/>
            <person name="Karnkowska A."/>
            <person name="Elias M."/>
            <person name="Hampl V."/>
        </authorList>
    </citation>
    <scope>NUCLEOTIDE SEQUENCE [LARGE SCALE GENOMIC DNA]</scope>
    <source>
        <strain evidence="5">NAU3</strain>
        <tissue evidence="5">Gut</tissue>
    </source>
</reference>
<dbReference type="SMART" id="SM00248">
    <property type="entry name" value="ANK"/>
    <property type="match status" value="5"/>
</dbReference>
<dbReference type="PANTHER" id="PTHR24198:SF165">
    <property type="entry name" value="ANKYRIN REPEAT-CONTAINING PROTEIN-RELATED"/>
    <property type="match status" value="1"/>
</dbReference>
<dbReference type="InterPro" id="IPR002110">
    <property type="entry name" value="Ankyrin_rpt"/>
</dbReference>
<proteinExistence type="predicted"/>
<dbReference type="EMBL" id="JARBJD010000015">
    <property type="protein sequence ID" value="KAK2961550.1"/>
    <property type="molecule type" value="Genomic_DNA"/>
</dbReference>
<dbReference type="PANTHER" id="PTHR24198">
    <property type="entry name" value="ANKYRIN REPEAT AND PROTEIN KINASE DOMAIN-CONTAINING PROTEIN"/>
    <property type="match status" value="1"/>
</dbReference>
<dbReference type="PROSITE" id="PS50088">
    <property type="entry name" value="ANK_REPEAT"/>
    <property type="match status" value="3"/>
</dbReference>
<feature type="repeat" description="ANK" evidence="3">
    <location>
        <begin position="105"/>
        <end position="137"/>
    </location>
</feature>
<feature type="repeat" description="ANK" evidence="3">
    <location>
        <begin position="72"/>
        <end position="104"/>
    </location>
</feature>
<dbReference type="PROSITE" id="PS50297">
    <property type="entry name" value="ANK_REP_REGION"/>
    <property type="match status" value="2"/>
</dbReference>
<feature type="compositionally biased region" description="Pro residues" evidence="4">
    <location>
        <begin position="258"/>
        <end position="267"/>
    </location>
</feature>
<evidence type="ECO:0000313" key="6">
    <source>
        <dbReference type="Proteomes" id="UP001281761"/>
    </source>
</evidence>
<evidence type="ECO:0000256" key="4">
    <source>
        <dbReference type="SAM" id="MobiDB-lite"/>
    </source>
</evidence>
<feature type="region of interest" description="Disordered" evidence="4">
    <location>
        <begin position="245"/>
        <end position="306"/>
    </location>
</feature>
<dbReference type="Proteomes" id="UP001281761">
    <property type="component" value="Unassembled WGS sequence"/>
</dbReference>
<name>A0ABQ9YCX1_9EUKA</name>
<keyword evidence="2 3" id="KW-0040">ANK repeat</keyword>
<sequence length="385" mass="42474">MNKAKTAFTIARKSINTNLAQFCSAIESEPESLNLSQSDGSLLIHLVSRYGDLGALTFLVKKGLSVNATNKKGTTPLHLSAGSGHLDCTKFLVEQGAHLNAQTYEGVTPLQTVAFYGDFPCFQYLIRAGADISIVDRNGCTLLHWAARSENEQILNWTVNRMGNLMNEKDAKGLTPVECAVLSDLWGNVRILITKGCDISMVAGNSSVRRIYDDIMLQCEPMVMNSPISSSPAPNRSKRPKVNLVGAEDDWEQVNAPRRPPVAPPPMMDNKTHSSSKSSESNRVQQNSGSDEREEPSNEILPTSDLYSTENDIDLVVLNPPTATIEFCIKNEDPFQEDAKKSVSTCAFHRDNTDDFECFNLVTQLIEVFSIEELDDDVDYETVSD</sequence>
<evidence type="ECO:0000313" key="5">
    <source>
        <dbReference type="EMBL" id="KAK2961550.1"/>
    </source>
</evidence>
<keyword evidence="1" id="KW-0677">Repeat</keyword>